<comment type="caution">
    <text evidence="1">The sequence shown here is derived from an EMBL/GenBank/DDBJ whole genome shotgun (WGS) entry which is preliminary data.</text>
</comment>
<evidence type="ECO:0000313" key="1">
    <source>
        <dbReference type="EMBL" id="MBC2652399.1"/>
    </source>
</evidence>
<dbReference type="EMBL" id="JACLAU010000019">
    <property type="protein sequence ID" value="MBC2652399.1"/>
    <property type="molecule type" value="Genomic_DNA"/>
</dbReference>
<dbReference type="RefSeq" id="WP_185683818.1">
    <property type="nucleotide sequence ID" value="NZ_JACLAU010000019.1"/>
</dbReference>
<reference evidence="1 2" key="1">
    <citation type="submission" date="2020-08" db="EMBL/GenBank/DDBJ databases">
        <title>The genome sequence of Novosphingobium flavum 4Y4.</title>
        <authorList>
            <person name="Liu Y."/>
        </authorList>
    </citation>
    <scope>NUCLEOTIDE SEQUENCE [LARGE SCALE GENOMIC DNA]</scope>
    <source>
        <strain evidence="1 2">4Y4</strain>
    </source>
</reference>
<name>A0A7X1KCL1_9SPHN</name>
<accession>A0A7X1KCL1</accession>
<keyword evidence="2" id="KW-1185">Reference proteome</keyword>
<dbReference type="AlphaFoldDB" id="A0A7X1KCL1"/>
<dbReference type="Proteomes" id="UP000520156">
    <property type="component" value="Unassembled WGS sequence"/>
</dbReference>
<evidence type="ECO:0000313" key="2">
    <source>
        <dbReference type="Proteomes" id="UP000520156"/>
    </source>
</evidence>
<sequence length="111" mass="12642">MLGLVREFCHDHGMRFRVMFKHEIWESTTHRQNVALFCSRRFATVRPEHLERLERHAAEVGNDATYGSLAAALEPACARSGEAVLQALTVARRVEIDLTRYLLDATPVTIH</sequence>
<gene>
    <name evidence="1" type="ORF">H7F49_11860</name>
</gene>
<protein>
    <submittedName>
        <fullName evidence="1">Uncharacterized protein</fullName>
    </submittedName>
</protein>
<proteinExistence type="predicted"/>
<organism evidence="1 2">
    <name type="scientific">Novosphingobium aerophilum</name>
    <dbReference type="NCBI Taxonomy" id="2839843"/>
    <lineage>
        <taxon>Bacteria</taxon>
        <taxon>Pseudomonadati</taxon>
        <taxon>Pseudomonadota</taxon>
        <taxon>Alphaproteobacteria</taxon>
        <taxon>Sphingomonadales</taxon>
        <taxon>Sphingomonadaceae</taxon>
        <taxon>Novosphingobium</taxon>
    </lineage>
</organism>